<accession>A0A228IHI7</accession>
<dbReference type="InterPro" id="IPR029510">
    <property type="entry name" value="Ald_DH_CS_GLU"/>
</dbReference>
<dbReference type="PROSITE" id="PS00687">
    <property type="entry name" value="ALDEHYDE_DEHYDR_GLU"/>
    <property type="match status" value="1"/>
</dbReference>
<sequence>MHIKQLYIDGTWQPAAAGGQRAIVDPATGETIARVAYGSVTDAGHAIRAARTAFDTGEWPHLPAEARAACLRRLASALRDEAPALARIETANTGKTLTESSSDVHDAAAAFDYFASLAVTETGSMNAAKPHVLSVTLREPVGVCGLITPWNYPLLQAAWKLAPALVAGNTVVVKPASLTPLSTHRLVELAHDAGLPRGVLNLVTGGADVGDALAASPQVDLISLTGSNAAGASVMRAAAGNFKRVSLELGGKNPNLVFGDADFDTALDYALNAAFFNAGQMCSAGSRLLVERTLHDAFVDALAARIAAIRVGRGDDDATRMGPVISAQQRDRVLALIGEAARDGARIVCGGRVPAGDAFATGFWVEPTLIADVRTTMTIAREEVFGPVLTVEAFDGEDEAVALANDTPFGLAGAVWTRDFARANRVMRRLRAATVWINDYNVTLPGAPWGGYKASGIGRELSRSGLDEYTELKHAYLNFEASPQRWF</sequence>
<dbReference type="PANTHER" id="PTHR43860:SF2">
    <property type="entry name" value="BETAINE ALDEHYDE DEHYDROGENASE-RELATED"/>
    <property type="match status" value="1"/>
</dbReference>
<dbReference type="AlphaFoldDB" id="A0A228IHI7"/>
<dbReference type="InterPro" id="IPR016160">
    <property type="entry name" value="Ald_DH_CS_CYS"/>
</dbReference>
<dbReference type="PROSITE" id="PS00070">
    <property type="entry name" value="ALDEHYDE_DEHYDR_CYS"/>
    <property type="match status" value="1"/>
</dbReference>
<dbReference type="PANTHER" id="PTHR43860">
    <property type="entry name" value="BETAINE ALDEHYDE DEHYDROGENASE"/>
    <property type="match status" value="1"/>
</dbReference>
<feature type="active site" evidence="5">
    <location>
        <position position="248"/>
    </location>
</feature>
<evidence type="ECO:0000313" key="9">
    <source>
        <dbReference type="Proteomes" id="UP000214600"/>
    </source>
</evidence>
<protein>
    <submittedName>
        <fullName evidence="8">Aldehyde dehydrogenase</fullName>
    </submittedName>
</protein>
<keyword evidence="3" id="KW-0520">NAD</keyword>
<dbReference type="Gene3D" id="3.40.309.10">
    <property type="entry name" value="Aldehyde Dehydrogenase, Chain A, domain 2"/>
    <property type="match status" value="1"/>
</dbReference>
<evidence type="ECO:0000313" key="8">
    <source>
        <dbReference type="EMBL" id="OXI41883.1"/>
    </source>
</evidence>
<evidence type="ECO:0000256" key="2">
    <source>
        <dbReference type="ARBA" id="ARBA00023002"/>
    </source>
</evidence>
<evidence type="ECO:0000256" key="6">
    <source>
        <dbReference type="RuleBase" id="RU003345"/>
    </source>
</evidence>
<dbReference type="GO" id="GO:0016620">
    <property type="term" value="F:oxidoreductase activity, acting on the aldehyde or oxo group of donors, NAD or NADP as acceptor"/>
    <property type="evidence" value="ECO:0007669"/>
    <property type="project" value="InterPro"/>
</dbReference>
<name>A0A228IHI7_9BURK</name>
<gene>
    <name evidence="8" type="ORF">CFB84_21710</name>
</gene>
<dbReference type="InterPro" id="IPR015590">
    <property type="entry name" value="Aldehyde_DH_dom"/>
</dbReference>
<dbReference type="InterPro" id="IPR016162">
    <property type="entry name" value="Ald_DH_N"/>
</dbReference>
<feature type="domain" description="Aldehyde dehydrogenase" evidence="7">
    <location>
        <begin position="15"/>
        <end position="474"/>
    </location>
</feature>
<proteinExistence type="inferred from homology"/>
<dbReference type="FunFam" id="3.40.309.10:FF:000012">
    <property type="entry name" value="Betaine aldehyde dehydrogenase"/>
    <property type="match status" value="1"/>
</dbReference>
<comment type="similarity">
    <text evidence="1 6">Belongs to the aldehyde dehydrogenase family.</text>
</comment>
<organism evidence="8 9">
    <name type="scientific">Burkholderia aenigmatica</name>
    <dbReference type="NCBI Taxonomy" id="2015348"/>
    <lineage>
        <taxon>Bacteria</taxon>
        <taxon>Pseudomonadati</taxon>
        <taxon>Pseudomonadota</taxon>
        <taxon>Betaproteobacteria</taxon>
        <taxon>Burkholderiales</taxon>
        <taxon>Burkholderiaceae</taxon>
        <taxon>Burkholderia</taxon>
        <taxon>Burkholderia cepacia complex</taxon>
    </lineage>
</organism>
<evidence type="ECO:0000259" key="7">
    <source>
        <dbReference type="Pfam" id="PF00171"/>
    </source>
</evidence>
<comment type="caution">
    <text evidence="8">The sequence shown here is derived from an EMBL/GenBank/DDBJ whole genome shotgun (WGS) entry which is preliminary data.</text>
</comment>
<comment type="pathway">
    <text evidence="4">Amine and polyamine biosynthesis; betaine biosynthesis via choline pathway; betaine from betaine aldehyde: step 1/1.</text>
</comment>
<dbReference type="FunFam" id="3.40.605.10:FF:000007">
    <property type="entry name" value="NAD/NADP-dependent betaine aldehyde dehydrogenase"/>
    <property type="match status" value="1"/>
</dbReference>
<dbReference type="Gene3D" id="3.40.605.10">
    <property type="entry name" value="Aldehyde Dehydrogenase, Chain A, domain 1"/>
    <property type="match status" value="1"/>
</dbReference>
<dbReference type="RefSeq" id="WP_089451976.1">
    <property type="nucleotide sequence ID" value="NZ_NKFA01000008.1"/>
</dbReference>
<reference evidence="9" key="1">
    <citation type="submission" date="2017-06" db="EMBL/GenBank/DDBJ databases">
        <authorList>
            <person name="LiPuma J."/>
            <person name="Spilker T."/>
        </authorList>
    </citation>
    <scope>NUCLEOTIDE SEQUENCE [LARGE SCALE GENOMIC DNA]</scope>
    <source>
        <strain evidence="9">AU17325</strain>
    </source>
</reference>
<dbReference type="EMBL" id="NKFA01000008">
    <property type="protein sequence ID" value="OXI41883.1"/>
    <property type="molecule type" value="Genomic_DNA"/>
</dbReference>
<dbReference type="SUPFAM" id="SSF53720">
    <property type="entry name" value="ALDH-like"/>
    <property type="match status" value="1"/>
</dbReference>
<keyword evidence="2 6" id="KW-0560">Oxidoreductase</keyword>
<dbReference type="InterPro" id="IPR016163">
    <property type="entry name" value="Ald_DH_C"/>
</dbReference>
<dbReference type="InterPro" id="IPR016161">
    <property type="entry name" value="Ald_DH/histidinol_DH"/>
</dbReference>
<evidence type="ECO:0000256" key="1">
    <source>
        <dbReference type="ARBA" id="ARBA00009986"/>
    </source>
</evidence>
<evidence type="ECO:0000256" key="4">
    <source>
        <dbReference type="ARBA" id="ARBA00037921"/>
    </source>
</evidence>
<dbReference type="OrthoDB" id="9812625at2"/>
<reference evidence="8 9" key="2">
    <citation type="submission" date="2017-08" db="EMBL/GenBank/DDBJ databases">
        <title>WGS of novel Burkholderia cepaca complex species.</title>
        <authorList>
            <person name="Lipuma J."/>
            <person name="Spilker T."/>
        </authorList>
    </citation>
    <scope>NUCLEOTIDE SEQUENCE [LARGE SCALE GENOMIC DNA]</scope>
    <source>
        <strain evidence="8 9">AU17325</strain>
    </source>
</reference>
<evidence type="ECO:0000256" key="3">
    <source>
        <dbReference type="ARBA" id="ARBA00023027"/>
    </source>
</evidence>
<dbReference type="Proteomes" id="UP000214600">
    <property type="component" value="Unassembled WGS sequence"/>
</dbReference>
<evidence type="ECO:0000256" key="5">
    <source>
        <dbReference type="PROSITE-ProRule" id="PRU10007"/>
    </source>
</evidence>
<dbReference type="Pfam" id="PF00171">
    <property type="entry name" value="Aldedh"/>
    <property type="match status" value="1"/>
</dbReference>